<evidence type="ECO:0000313" key="7">
    <source>
        <dbReference type="EMBL" id="SKB27369.1"/>
    </source>
</evidence>
<organism evidence="7 8">
    <name type="scientific">Acetoanaerobium noterae</name>
    <dbReference type="NCBI Taxonomy" id="745369"/>
    <lineage>
        <taxon>Bacteria</taxon>
        <taxon>Bacillati</taxon>
        <taxon>Bacillota</taxon>
        <taxon>Clostridia</taxon>
        <taxon>Peptostreptococcales</taxon>
        <taxon>Filifactoraceae</taxon>
        <taxon>Acetoanaerobium</taxon>
    </lineage>
</organism>
<dbReference type="Proteomes" id="UP000243406">
    <property type="component" value="Unassembled WGS sequence"/>
</dbReference>
<evidence type="ECO:0000313" key="8">
    <source>
        <dbReference type="Proteomes" id="UP000243406"/>
    </source>
</evidence>
<keyword evidence="4" id="KW-0249">Electron transport</keyword>
<dbReference type="InterPro" id="IPR051233">
    <property type="entry name" value="Desulfoferrodoxin_SOR"/>
</dbReference>
<keyword evidence="3" id="KW-0479">Metal-binding</keyword>
<evidence type="ECO:0000256" key="3">
    <source>
        <dbReference type="ARBA" id="ARBA00022723"/>
    </source>
</evidence>
<dbReference type="Gene3D" id="2.60.40.730">
    <property type="entry name" value="SOR catalytic domain"/>
    <property type="match status" value="1"/>
</dbReference>
<accession>A0A1T4ZXZ4</accession>
<keyword evidence="2" id="KW-0813">Transport</keyword>
<evidence type="ECO:0000256" key="2">
    <source>
        <dbReference type="ARBA" id="ARBA00022448"/>
    </source>
</evidence>
<name>A0A1T4ZXZ4_9FIRM</name>
<dbReference type="PANTHER" id="PTHR36541:SF1">
    <property type="entry name" value="SUPEROXIDE REDUCTASE-RELATED"/>
    <property type="match status" value="1"/>
</dbReference>
<dbReference type="GO" id="GO:0016491">
    <property type="term" value="F:oxidoreductase activity"/>
    <property type="evidence" value="ECO:0007669"/>
    <property type="project" value="InterPro"/>
</dbReference>
<proteinExistence type="inferred from homology"/>
<dbReference type="AlphaFoldDB" id="A0A1T4ZXZ4"/>
<dbReference type="CDD" id="cd03172">
    <property type="entry name" value="SORL_classII"/>
    <property type="match status" value="1"/>
</dbReference>
<evidence type="ECO:0000256" key="4">
    <source>
        <dbReference type="ARBA" id="ARBA00022982"/>
    </source>
</evidence>
<dbReference type="OrthoDB" id="9814936at2"/>
<comment type="similarity">
    <text evidence="1">Belongs to the desulfoferrodoxin family.</text>
</comment>
<dbReference type="InterPro" id="IPR002742">
    <property type="entry name" value="Desulfoferrodoxin_Fe-bd_dom"/>
</dbReference>
<sequence length="124" mass="13616">MSILANYLQTGDWKGEKHVPVIHAPESISANVLTEIKLSIGDAIAHPNTLEHHISWFKLFFLAEGAKFPVELGTYNFMAHGEGEMFTEPVAIAKVKLPSSGKLIAISYCNIHGLWENSADVTVI</sequence>
<dbReference type="NCBIfam" id="TIGR00332">
    <property type="entry name" value="neela_ferrous"/>
    <property type="match status" value="1"/>
</dbReference>
<keyword evidence="5" id="KW-0408">Iron</keyword>
<feature type="domain" description="Desulfoferrodoxin ferrous iron-binding" evidence="6">
    <location>
        <begin position="11"/>
        <end position="117"/>
    </location>
</feature>
<reference evidence="8" key="1">
    <citation type="submission" date="2017-02" db="EMBL/GenBank/DDBJ databases">
        <authorList>
            <person name="Varghese N."/>
            <person name="Submissions S."/>
        </authorList>
    </citation>
    <scope>NUCLEOTIDE SEQUENCE [LARGE SCALE GENOMIC DNA]</scope>
    <source>
        <strain evidence="8">ATCC 35199</strain>
    </source>
</reference>
<evidence type="ECO:0000259" key="6">
    <source>
        <dbReference type="Pfam" id="PF01880"/>
    </source>
</evidence>
<dbReference type="RefSeq" id="WP_013361992.1">
    <property type="nucleotide sequence ID" value="NZ_FUYN01000001.1"/>
</dbReference>
<evidence type="ECO:0000256" key="5">
    <source>
        <dbReference type="ARBA" id="ARBA00023004"/>
    </source>
</evidence>
<protein>
    <submittedName>
        <fullName evidence="7">Superoxide reductase</fullName>
    </submittedName>
</protein>
<dbReference type="GO" id="GO:0005506">
    <property type="term" value="F:iron ion binding"/>
    <property type="evidence" value="ECO:0007669"/>
    <property type="project" value="InterPro"/>
</dbReference>
<dbReference type="Pfam" id="PF01880">
    <property type="entry name" value="Desulfoferrodox"/>
    <property type="match status" value="1"/>
</dbReference>
<dbReference type="PANTHER" id="PTHR36541">
    <property type="entry name" value="SUPEROXIDE REDUCTASE-RELATED"/>
    <property type="match status" value="1"/>
</dbReference>
<evidence type="ECO:0000256" key="1">
    <source>
        <dbReference type="ARBA" id="ARBA00005941"/>
    </source>
</evidence>
<dbReference type="InterPro" id="IPR036073">
    <property type="entry name" value="Desulfoferrodoxin_Fe-bd_dom_sf"/>
</dbReference>
<gene>
    <name evidence="7" type="ORF">SAMN02745120_0503</name>
</gene>
<dbReference type="EMBL" id="FUYN01000001">
    <property type="protein sequence ID" value="SKB27369.1"/>
    <property type="molecule type" value="Genomic_DNA"/>
</dbReference>
<keyword evidence="8" id="KW-1185">Reference proteome</keyword>
<dbReference type="SUPFAM" id="SSF49367">
    <property type="entry name" value="Superoxide reductase-like"/>
    <property type="match status" value="1"/>
</dbReference>